<gene>
    <name evidence="2" type="ORF">ACFQ4O_00710</name>
</gene>
<evidence type="ECO:0000313" key="2">
    <source>
        <dbReference type="EMBL" id="MFD1330517.1"/>
    </source>
</evidence>
<evidence type="ECO:0000256" key="1">
    <source>
        <dbReference type="SAM" id="MobiDB-lite"/>
    </source>
</evidence>
<reference evidence="3" key="1">
    <citation type="journal article" date="2019" name="Int. J. Syst. Evol. Microbiol.">
        <title>The Global Catalogue of Microorganisms (GCM) 10K type strain sequencing project: providing services to taxonomists for standard genome sequencing and annotation.</title>
        <authorList>
            <consortium name="The Broad Institute Genomics Platform"/>
            <consortium name="The Broad Institute Genome Sequencing Center for Infectious Disease"/>
            <person name="Wu L."/>
            <person name="Ma J."/>
        </authorList>
    </citation>
    <scope>NUCLEOTIDE SEQUENCE [LARGE SCALE GENOMIC DNA]</scope>
    <source>
        <strain evidence="3">CCUG 61696</strain>
    </source>
</reference>
<sequence length="252" mass="27448">MTDAQDRKAARLAAAQAAADALGARVEAKAAASRVSREQAEAQRQQAARKLRRAMEDRPSHRNAQDRGAPGTRRQGQDSGLQSMSSRGLIWGEVAEAAAEIEAVFHMQTAGLMCRAADYSATPGRSMASRVDRHAMAYARRYKPWADELSAAWKAGGKPALAIVIALVIDDMTLRQAEQDFRMRRTTIQHIVRRSLLRYAEMMHRVPEGSVAALDRQHPEEARAAGVRRATEVACSGSCRPLKTSSRSASGG</sequence>
<name>A0ABW3Z2Y9_9HYPH</name>
<evidence type="ECO:0000313" key="3">
    <source>
        <dbReference type="Proteomes" id="UP001597171"/>
    </source>
</evidence>
<protein>
    <submittedName>
        <fullName evidence="2">Uncharacterized protein</fullName>
    </submittedName>
</protein>
<organism evidence="2 3">
    <name type="scientific">Methylopila musalis</name>
    <dbReference type="NCBI Taxonomy" id="1134781"/>
    <lineage>
        <taxon>Bacteria</taxon>
        <taxon>Pseudomonadati</taxon>
        <taxon>Pseudomonadota</taxon>
        <taxon>Alphaproteobacteria</taxon>
        <taxon>Hyphomicrobiales</taxon>
        <taxon>Methylopilaceae</taxon>
        <taxon>Methylopila</taxon>
    </lineage>
</organism>
<dbReference type="RefSeq" id="WP_378773667.1">
    <property type="nucleotide sequence ID" value="NZ_JBHTMX010000002.1"/>
</dbReference>
<dbReference type="Proteomes" id="UP001597171">
    <property type="component" value="Unassembled WGS sequence"/>
</dbReference>
<proteinExistence type="predicted"/>
<feature type="region of interest" description="Disordered" evidence="1">
    <location>
        <begin position="30"/>
        <end position="83"/>
    </location>
</feature>
<keyword evidence="3" id="KW-1185">Reference proteome</keyword>
<accession>A0ABW3Z2Y9</accession>
<feature type="compositionally biased region" description="Basic and acidic residues" evidence="1">
    <location>
        <begin position="53"/>
        <end position="65"/>
    </location>
</feature>
<dbReference type="EMBL" id="JBHTMX010000002">
    <property type="protein sequence ID" value="MFD1330517.1"/>
    <property type="molecule type" value="Genomic_DNA"/>
</dbReference>
<comment type="caution">
    <text evidence="2">The sequence shown here is derived from an EMBL/GenBank/DDBJ whole genome shotgun (WGS) entry which is preliminary data.</text>
</comment>